<evidence type="ECO:0000313" key="3">
    <source>
        <dbReference type="Proteomes" id="UP001566132"/>
    </source>
</evidence>
<comment type="caution">
    <text evidence="2">The sequence shown here is derived from an EMBL/GenBank/DDBJ whole genome shotgun (WGS) entry which is preliminary data.</text>
</comment>
<accession>A0ABD1E685</accession>
<feature type="region of interest" description="Disordered" evidence="1">
    <location>
        <begin position="1"/>
        <end position="54"/>
    </location>
</feature>
<dbReference type="AlphaFoldDB" id="A0ABD1E685"/>
<evidence type="ECO:0000313" key="2">
    <source>
        <dbReference type="EMBL" id="KAL1490188.1"/>
    </source>
</evidence>
<proteinExistence type="predicted"/>
<feature type="compositionally biased region" description="Acidic residues" evidence="1">
    <location>
        <begin position="1"/>
        <end position="17"/>
    </location>
</feature>
<name>A0ABD1E685_HYPHA</name>
<dbReference type="EMBL" id="JBDJPC010000010">
    <property type="protein sequence ID" value="KAL1490188.1"/>
    <property type="molecule type" value="Genomic_DNA"/>
</dbReference>
<gene>
    <name evidence="2" type="ORF">ABEB36_012921</name>
</gene>
<evidence type="ECO:0000256" key="1">
    <source>
        <dbReference type="SAM" id="MobiDB-lite"/>
    </source>
</evidence>
<feature type="compositionally biased region" description="Basic and acidic residues" evidence="1">
    <location>
        <begin position="31"/>
        <end position="51"/>
    </location>
</feature>
<organism evidence="2 3">
    <name type="scientific">Hypothenemus hampei</name>
    <name type="common">Coffee berry borer</name>
    <dbReference type="NCBI Taxonomy" id="57062"/>
    <lineage>
        <taxon>Eukaryota</taxon>
        <taxon>Metazoa</taxon>
        <taxon>Ecdysozoa</taxon>
        <taxon>Arthropoda</taxon>
        <taxon>Hexapoda</taxon>
        <taxon>Insecta</taxon>
        <taxon>Pterygota</taxon>
        <taxon>Neoptera</taxon>
        <taxon>Endopterygota</taxon>
        <taxon>Coleoptera</taxon>
        <taxon>Polyphaga</taxon>
        <taxon>Cucujiformia</taxon>
        <taxon>Curculionidae</taxon>
        <taxon>Scolytinae</taxon>
        <taxon>Hypothenemus</taxon>
    </lineage>
</organism>
<protein>
    <submittedName>
        <fullName evidence="2">Uncharacterized protein</fullName>
    </submittedName>
</protein>
<dbReference type="Proteomes" id="UP001566132">
    <property type="component" value="Unassembled WGS sequence"/>
</dbReference>
<reference evidence="2 3" key="1">
    <citation type="submission" date="2024-05" db="EMBL/GenBank/DDBJ databases">
        <title>Genetic variation in Jamaican populations of the coffee berry borer (Hypothenemus hampei).</title>
        <authorList>
            <person name="Errbii M."/>
            <person name="Myrie A."/>
        </authorList>
    </citation>
    <scope>NUCLEOTIDE SEQUENCE [LARGE SCALE GENOMIC DNA]</scope>
    <source>
        <strain evidence="2">JA-Hopewell-2020-01-JO</strain>
        <tissue evidence="2">Whole body</tissue>
    </source>
</reference>
<keyword evidence="3" id="KW-1185">Reference proteome</keyword>
<sequence>MDNIQGEDDVAIEEGMEEKENQNPSQLITAEQEKMLQEHDALTEKHNHSLTELEATQVSRKKVFKKRKTDDLLQKTIADHEIRVKQRSEERKRLAQLRREQDTVGQNLKTDGLYNFFLSMFHVTRKLTKPAQLRLKKIFEAVLCEEGAPSSECTQSNNNHSNSLDTF</sequence>